<proteinExistence type="predicted"/>
<dbReference type="Gene3D" id="3.40.50.880">
    <property type="match status" value="1"/>
</dbReference>
<evidence type="ECO:0000313" key="4">
    <source>
        <dbReference type="EMBL" id="TPV32894.1"/>
    </source>
</evidence>
<sequence length="356" mass="40083">MKLVYSIYIFFFSIISTFSQNRILVYHETNGFRHSGAITSGITMFEDLGNEDGDWITDNSQDSSVFNTSNLEQYDVVIFLNTSGDNLLTGSERAAFENFIASGKGFIGIHAATDTYRDRSWPFYNELVGGIVQTSPNHTVNNFNADMELINSHPVIDFLGPVGTIWNKNEEYYYWQINGGNLSTDNTVLLEVESTGSNSYDQARPITWYKESLTYDDDDNPSTPEVTLSGFRSFYTALGHNESSYSSNSNFRTMLKNATIWAIGSTLSLTENELGNINLLTNPVKHNVQFDLGNFSEEFSINVYDVSGKKKLSQIVTPESMDSSIFDISISNLEDGVYFFKFKSKNTAQTFKVVKR</sequence>
<keyword evidence="1" id="KW-0732">Signal</keyword>
<gene>
    <name evidence="4" type="ORF">FJ651_11355</name>
</gene>
<dbReference type="Proteomes" id="UP000317332">
    <property type="component" value="Unassembled WGS sequence"/>
</dbReference>
<dbReference type="Pfam" id="PF18962">
    <property type="entry name" value="Por_Secre_tail"/>
    <property type="match status" value="1"/>
</dbReference>
<dbReference type="SUPFAM" id="SSF52317">
    <property type="entry name" value="Class I glutamine amidotransferase-like"/>
    <property type="match status" value="1"/>
</dbReference>
<name>A0A506PH38_9FLAO</name>
<evidence type="ECO:0000256" key="1">
    <source>
        <dbReference type="ARBA" id="ARBA00022729"/>
    </source>
</evidence>
<dbReference type="NCBIfam" id="TIGR04183">
    <property type="entry name" value="Por_Secre_tail"/>
    <property type="match status" value="1"/>
</dbReference>
<dbReference type="EMBL" id="VHIQ01000005">
    <property type="protein sequence ID" value="TPV32894.1"/>
    <property type="molecule type" value="Genomic_DNA"/>
</dbReference>
<feature type="domain" description="ThuA-like" evidence="2">
    <location>
        <begin position="22"/>
        <end position="262"/>
    </location>
</feature>
<accession>A0A506PH38</accession>
<dbReference type="AlphaFoldDB" id="A0A506PH38"/>
<dbReference type="PANTHER" id="PTHR40469">
    <property type="entry name" value="SECRETED GLYCOSYL HYDROLASE"/>
    <property type="match status" value="1"/>
</dbReference>
<dbReference type="Pfam" id="PF06283">
    <property type="entry name" value="ThuA"/>
    <property type="match status" value="1"/>
</dbReference>
<dbReference type="OrthoDB" id="9816308at2"/>
<dbReference type="InterPro" id="IPR029062">
    <property type="entry name" value="Class_I_gatase-like"/>
</dbReference>
<dbReference type="RefSeq" id="WP_140990641.1">
    <property type="nucleotide sequence ID" value="NZ_VHIQ01000005.1"/>
</dbReference>
<protein>
    <submittedName>
        <fullName evidence="4">T9SS type A sorting domain-containing protein</fullName>
    </submittedName>
</protein>
<evidence type="ECO:0000313" key="5">
    <source>
        <dbReference type="Proteomes" id="UP000317332"/>
    </source>
</evidence>
<dbReference type="InterPro" id="IPR029010">
    <property type="entry name" value="ThuA-like"/>
</dbReference>
<keyword evidence="5" id="KW-1185">Reference proteome</keyword>
<organism evidence="4 5">
    <name type="scientific">Paucihalobacter ruber</name>
    <dbReference type="NCBI Taxonomy" id="2567861"/>
    <lineage>
        <taxon>Bacteria</taxon>
        <taxon>Pseudomonadati</taxon>
        <taxon>Bacteroidota</taxon>
        <taxon>Flavobacteriia</taxon>
        <taxon>Flavobacteriales</taxon>
        <taxon>Flavobacteriaceae</taxon>
        <taxon>Paucihalobacter</taxon>
    </lineage>
</organism>
<dbReference type="InterPro" id="IPR026444">
    <property type="entry name" value="Secre_tail"/>
</dbReference>
<evidence type="ECO:0000259" key="2">
    <source>
        <dbReference type="Pfam" id="PF06283"/>
    </source>
</evidence>
<feature type="domain" description="Secretion system C-terminal sorting" evidence="3">
    <location>
        <begin position="282"/>
        <end position="353"/>
    </location>
</feature>
<evidence type="ECO:0000259" key="3">
    <source>
        <dbReference type="Pfam" id="PF18962"/>
    </source>
</evidence>
<comment type="caution">
    <text evidence="4">The sequence shown here is derived from an EMBL/GenBank/DDBJ whole genome shotgun (WGS) entry which is preliminary data.</text>
</comment>
<dbReference type="PANTHER" id="PTHR40469:SF2">
    <property type="entry name" value="GALACTOSE-BINDING DOMAIN-LIKE SUPERFAMILY PROTEIN"/>
    <property type="match status" value="1"/>
</dbReference>
<reference evidence="4 5" key="1">
    <citation type="submission" date="2019-06" db="EMBL/GenBank/DDBJ databases">
        <title>Flavobacteriaceae Paucihalobacterium erythroidium CWB-1, complete genome.</title>
        <authorList>
            <person name="Wu S."/>
        </authorList>
    </citation>
    <scope>NUCLEOTIDE SEQUENCE [LARGE SCALE GENOMIC DNA]</scope>
    <source>
        <strain evidence="4 5">CWB-1</strain>
    </source>
</reference>